<dbReference type="PANTHER" id="PTHR33823:SF4">
    <property type="entry name" value="GENERAL STRESS PROTEIN 16O"/>
    <property type="match status" value="1"/>
</dbReference>
<dbReference type="Gene3D" id="1.20.120.910">
    <property type="entry name" value="DksA, coiled-coil domain"/>
    <property type="match status" value="1"/>
</dbReference>
<name>A0A7W7Y2Z7_9BACT</name>
<organism evidence="7 8">
    <name type="scientific">Desulfurispira natronophila</name>
    <dbReference type="NCBI Taxonomy" id="682562"/>
    <lineage>
        <taxon>Bacteria</taxon>
        <taxon>Pseudomonadati</taxon>
        <taxon>Chrysiogenota</taxon>
        <taxon>Chrysiogenia</taxon>
        <taxon>Chrysiogenales</taxon>
        <taxon>Chrysiogenaceae</taxon>
        <taxon>Desulfurispira</taxon>
    </lineage>
</organism>
<dbReference type="SUPFAM" id="SSF109635">
    <property type="entry name" value="DnaK suppressor protein DksA, alpha-hairpin domain"/>
    <property type="match status" value="1"/>
</dbReference>
<dbReference type="PROSITE" id="PS51128">
    <property type="entry name" value="ZF_DKSA_2"/>
    <property type="match status" value="1"/>
</dbReference>
<dbReference type="RefSeq" id="WP_183729098.1">
    <property type="nucleotide sequence ID" value="NZ_JACHID010000002.1"/>
</dbReference>
<evidence type="ECO:0000259" key="6">
    <source>
        <dbReference type="Pfam" id="PF01258"/>
    </source>
</evidence>
<evidence type="ECO:0000313" key="8">
    <source>
        <dbReference type="Proteomes" id="UP000528322"/>
    </source>
</evidence>
<feature type="compositionally biased region" description="Basic and acidic residues" evidence="5">
    <location>
        <begin position="18"/>
        <end position="38"/>
    </location>
</feature>
<dbReference type="PANTHER" id="PTHR33823">
    <property type="entry name" value="RNA POLYMERASE-BINDING TRANSCRIPTION FACTOR DKSA-RELATED"/>
    <property type="match status" value="1"/>
</dbReference>
<dbReference type="GO" id="GO:0008270">
    <property type="term" value="F:zinc ion binding"/>
    <property type="evidence" value="ECO:0007669"/>
    <property type="project" value="UniProtKB-KW"/>
</dbReference>
<keyword evidence="1" id="KW-0479">Metal-binding</keyword>
<proteinExistence type="predicted"/>
<reference evidence="7 8" key="1">
    <citation type="submission" date="2020-08" db="EMBL/GenBank/DDBJ databases">
        <title>Genomic Encyclopedia of Type Strains, Phase IV (KMG-IV): sequencing the most valuable type-strain genomes for metagenomic binning, comparative biology and taxonomic classification.</title>
        <authorList>
            <person name="Goeker M."/>
        </authorList>
    </citation>
    <scope>NUCLEOTIDE SEQUENCE [LARGE SCALE GENOMIC DNA]</scope>
    <source>
        <strain evidence="7 8">DSM 22071</strain>
    </source>
</reference>
<dbReference type="InterPro" id="IPR037187">
    <property type="entry name" value="DnaK_N"/>
</dbReference>
<dbReference type="AlphaFoldDB" id="A0A7W7Y2Z7"/>
<gene>
    <name evidence="7" type="ORF">HNR37_000385</name>
</gene>
<evidence type="ECO:0000256" key="4">
    <source>
        <dbReference type="PROSITE-ProRule" id="PRU00510"/>
    </source>
</evidence>
<evidence type="ECO:0000256" key="2">
    <source>
        <dbReference type="ARBA" id="ARBA00022771"/>
    </source>
</evidence>
<dbReference type="Pfam" id="PF01258">
    <property type="entry name" value="zf-dskA_traR"/>
    <property type="match status" value="1"/>
</dbReference>
<keyword evidence="3" id="KW-0862">Zinc</keyword>
<keyword evidence="8" id="KW-1185">Reference proteome</keyword>
<feature type="region of interest" description="Disordered" evidence="5">
    <location>
        <begin position="18"/>
        <end position="45"/>
    </location>
</feature>
<evidence type="ECO:0000256" key="5">
    <source>
        <dbReference type="SAM" id="MobiDB-lite"/>
    </source>
</evidence>
<dbReference type="InterPro" id="IPR000962">
    <property type="entry name" value="Znf_DskA_TraR"/>
</dbReference>
<dbReference type="EMBL" id="JACHID010000002">
    <property type="protein sequence ID" value="MBB5021079.1"/>
    <property type="molecule type" value="Genomic_DNA"/>
</dbReference>
<evidence type="ECO:0000256" key="3">
    <source>
        <dbReference type="ARBA" id="ARBA00022833"/>
    </source>
</evidence>
<comment type="caution">
    <text evidence="7">The sequence shown here is derived from an EMBL/GenBank/DDBJ whole genome shotgun (WGS) entry which is preliminary data.</text>
</comment>
<accession>A0A7W7Y2Z7</accession>
<feature type="domain" description="Zinc finger DksA/TraR C4-type" evidence="6">
    <location>
        <begin position="78"/>
        <end position="113"/>
    </location>
</feature>
<evidence type="ECO:0000313" key="7">
    <source>
        <dbReference type="EMBL" id="MBB5021079.1"/>
    </source>
</evidence>
<dbReference type="SUPFAM" id="SSF57716">
    <property type="entry name" value="Glucocorticoid receptor-like (DNA-binding domain)"/>
    <property type="match status" value="1"/>
</dbReference>
<feature type="zinc finger region" description="dksA C4-type" evidence="4">
    <location>
        <begin position="83"/>
        <end position="107"/>
    </location>
</feature>
<evidence type="ECO:0000256" key="1">
    <source>
        <dbReference type="ARBA" id="ARBA00022723"/>
    </source>
</evidence>
<dbReference type="Proteomes" id="UP000528322">
    <property type="component" value="Unassembled WGS sequence"/>
</dbReference>
<protein>
    <submittedName>
        <fullName evidence="7">DnaK suppressor protein</fullName>
    </submittedName>
</protein>
<sequence>MGIDLEQAKQKLLQMKRETAEAIRQRSEQSNELGRDGAQDSADEASNDYLRNIMIEMNDRDARRLRLIDLALERIEKGTYEICMECGDDIAPQRLDYRPFARYCRDCKEELEQSREVDD</sequence>
<keyword evidence="2" id="KW-0863">Zinc-finger</keyword>